<keyword evidence="2" id="KW-1185">Reference proteome</keyword>
<evidence type="ECO:0000313" key="1">
    <source>
        <dbReference type="EMBL" id="MBB5192239.1"/>
    </source>
</evidence>
<dbReference type="EMBL" id="JACHHN010000006">
    <property type="protein sequence ID" value="MBB5192239.1"/>
    <property type="molecule type" value="Genomic_DNA"/>
</dbReference>
<protein>
    <recommendedName>
        <fullName evidence="3">DUF1993 domain-containing protein</fullName>
    </recommendedName>
</protein>
<reference evidence="1 2" key="1">
    <citation type="submission" date="2020-08" db="EMBL/GenBank/DDBJ databases">
        <title>Genomic Encyclopedia of Type Strains, Phase IV (KMG-IV): sequencing the most valuable type-strain genomes for metagenomic binning, comparative biology and taxonomic classification.</title>
        <authorList>
            <person name="Goeker M."/>
        </authorList>
    </citation>
    <scope>NUCLEOTIDE SEQUENCE [LARGE SCALE GENOMIC DNA]</scope>
    <source>
        <strain evidence="1 2">DSM 18233</strain>
    </source>
</reference>
<dbReference type="RefSeq" id="WP_184101925.1">
    <property type="nucleotide sequence ID" value="NZ_JACHHN010000006.1"/>
</dbReference>
<dbReference type="PANTHER" id="PTHR36922:SF1">
    <property type="entry name" value="DUF1993 DOMAIN-CONTAINING PROTEIN"/>
    <property type="match status" value="1"/>
</dbReference>
<dbReference type="Proteomes" id="UP000543030">
    <property type="component" value="Unassembled WGS sequence"/>
</dbReference>
<dbReference type="AlphaFoldDB" id="A0A840RFB9"/>
<name>A0A840RFB9_9NEIS</name>
<evidence type="ECO:0008006" key="3">
    <source>
        <dbReference type="Google" id="ProtNLM"/>
    </source>
</evidence>
<organism evidence="1 2">
    <name type="scientific">Silvimonas terrae</name>
    <dbReference type="NCBI Taxonomy" id="300266"/>
    <lineage>
        <taxon>Bacteria</taxon>
        <taxon>Pseudomonadati</taxon>
        <taxon>Pseudomonadota</taxon>
        <taxon>Betaproteobacteria</taxon>
        <taxon>Neisseriales</taxon>
        <taxon>Chitinibacteraceae</taxon>
        <taxon>Silvimonas</taxon>
    </lineage>
</organism>
<accession>A0A840RFB9</accession>
<dbReference type="SUPFAM" id="SSF109854">
    <property type="entry name" value="DinB/YfiT-like putative metalloenzymes"/>
    <property type="match status" value="1"/>
</dbReference>
<dbReference type="Pfam" id="PF09351">
    <property type="entry name" value="DUF1993"/>
    <property type="match status" value="1"/>
</dbReference>
<dbReference type="PANTHER" id="PTHR36922">
    <property type="entry name" value="BLL2446 PROTEIN"/>
    <property type="match status" value="1"/>
</dbReference>
<comment type="caution">
    <text evidence="1">The sequence shown here is derived from an EMBL/GenBank/DDBJ whole genome shotgun (WGS) entry which is preliminary data.</text>
</comment>
<evidence type="ECO:0000313" key="2">
    <source>
        <dbReference type="Proteomes" id="UP000543030"/>
    </source>
</evidence>
<dbReference type="InterPro" id="IPR018531">
    <property type="entry name" value="DUF1993"/>
</dbReference>
<gene>
    <name evidence="1" type="ORF">HNQ50_002980</name>
</gene>
<dbReference type="InterPro" id="IPR034660">
    <property type="entry name" value="DinB/YfiT-like"/>
</dbReference>
<sequence>MAVSMYRLSIPVFQRGLQVLTSYLDKAEAHAQATGVPPEVLVHARIATDMLPLAGQIQRASDTSKNAIGRLIGVDVPRFPDCETTFGELKNRIAKTQAFFDTITPEQLDGSHLREVSLDFSTIKATFTGDEYLMTFVLPNFYFHIATAHAILRQHGLDVGKLDYLGPYGE</sequence>
<dbReference type="Gene3D" id="1.20.120.450">
    <property type="entry name" value="dinb family like domain"/>
    <property type="match status" value="1"/>
</dbReference>
<proteinExistence type="predicted"/>